<keyword evidence="2" id="KW-0964">Secreted</keyword>
<evidence type="ECO:0000313" key="12">
    <source>
        <dbReference type="EMBL" id="SPP88345.1"/>
    </source>
</evidence>
<dbReference type="GO" id="GO:0004252">
    <property type="term" value="F:serine-type endopeptidase activity"/>
    <property type="evidence" value="ECO:0007669"/>
    <property type="project" value="InterPro"/>
</dbReference>
<dbReference type="AlphaFoldDB" id="A0A3B0K221"/>
<dbReference type="PRINTS" id="PR00722">
    <property type="entry name" value="CHYMOTRYPSIN"/>
</dbReference>
<evidence type="ECO:0000256" key="6">
    <source>
        <dbReference type="ARBA" id="ARBA00076468"/>
    </source>
</evidence>
<evidence type="ECO:0000259" key="11">
    <source>
        <dbReference type="PROSITE" id="PS50240"/>
    </source>
</evidence>
<protein>
    <recommendedName>
        <fullName evidence="5">Phenoloxidase-activating factor 2</fullName>
    </recommendedName>
    <alternativeName>
        <fullName evidence="6">Prophenoloxidase-activating factor II</fullName>
    </alternativeName>
</protein>
<dbReference type="SMART" id="SM00252">
    <property type="entry name" value="SH2"/>
    <property type="match status" value="1"/>
</dbReference>
<evidence type="ECO:0000256" key="9">
    <source>
        <dbReference type="SAM" id="SignalP"/>
    </source>
</evidence>
<keyword evidence="9" id="KW-0732">Signal</keyword>
<evidence type="ECO:0000313" key="13">
    <source>
        <dbReference type="Proteomes" id="UP000268350"/>
    </source>
</evidence>
<dbReference type="InterPro" id="IPR001314">
    <property type="entry name" value="Peptidase_S1A"/>
</dbReference>
<evidence type="ECO:0000256" key="7">
    <source>
        <dbReference type="PROSITE-ProRule" id="PRU00191"/>
    </source>
</evidence>
<dbReference type="InterPro" id="IPR020234">
    <property type="entry name" value="Mite_allergen_group-7"/>
</dbReference>
<dbReference type="Gene3D" id="2.40.10.10">
    <property type="entry name" value="Trypsin-like serine proteases"/>
    <property type="match status" value="1"/>
</dbReference>
<dbReference type="InterPro" id="IPR036860">
    <property type="entry name" value="SH2_dom_sf"/>
</dbReference>
<accession>A0A3B0K221</accession>
<dbReference type="SUPFAM" id="SSF50494">
    <property type="entry name" value="Trypsin-like serine proteases"/>
    <property type="match status" value="1"/>
</dbReference>
<keyword evidence="4" id="KW-1015">Disulfide bond</keyword>
<dbReference type="PROSITE" id="PS50240">
    <property type="entry name" value="TRYPSIN_DOM"/>
    <property type="match status" value="1"/>
</dbReference>
<feature type="chain" id="PRO_5017188233" description="Phenoloxidase-activating factor 2" evidence="9">
    <location>
        <begin position="23"/>
        <end position="1058"/>
    </location>
</feature>
<dbReference type="InterPro" id="IPR043504">
    <property type="entry name" value="Peptidase_S1_PA_chymotrypsin"/>
</dbReference>
<evidence type="ECO:0000256" key="3">
    <source>
        <dbReference type="ARBA" id="ARBA00022999"/>
    </source>
</evidence>
<dbReference type="InterPro" id="IPR009003">
    <property type="entry name" value="Peptidase_S1_PA"/>
</dbReference>
<dbReference type="Gene3D" id="3.30.505.10">
    <property type="entry name" value="SH2 domain"/>
    <property type="match status" value="1"/>
</dbReference>
<dbReference type="PANTHER" id="PTHR45734">
    <property type="entry name" value="TENSIN"/>
    <property type="match status" value="1"/>
</dbReference>
<dbReference type="InterPro" id="IPR001254">
    <property type="entry name" value="Trypsin_dom"/>
</dbReference>
<gene>
    <name evidence="12" type="ORF">DGUA_6G019817</name>
</gene>
<dbReference type="Proteomes" id="UP000268350">
    <property type="component" value="Unassembled WGS sequence"/>
</dbReference>
<dbReference type="FunFam" id="2.40.10.10:FF:000038">
    <property type="entry name" value="Serine protease"/>
    <property type="match status" value="1"/>
</dbReference>
<dbReference type="OrthoDB" id="6261922at2759"/>
<keyword evidence="13" id="KW-1185">Reference proteome</keyword>
<dbReference type="GO" id="GO:0005576">
    <property type="term" value="C:extracellular region"/>
    <property type="evidence" value="ECO:0007669"/>
    <property type="project" value="UniProtKB-SubCell"/>
</dbReference>
<evidence type="ECO:0000256" key="4">
    <source>
        <dbReference type="ARBA" id="ARBA00023157"/>
    </source>
</evidence>
<dbReference type="Gene3D" id="3.15.10.50">
    <property type="match status" value="1"/>
</dbReference>
<dbReference type="GO" id="GO:0005925">
    <property type="term" value="C:focal adhesion"/>
    <property type="evidence" value="ECO:0007669"/>
    <property type="project" value="TreeGrafter"/>
</dbReference>
<dbReference type="STRING" id="7266.A0A3B0K221"/>
<dbReference type="PANTHER" id="PTHR45734:SF10">
    <property type="entry name" value="BLISTERY, ISOFORM A"/>
    <property type="match status" value="1"/>
</dbReference>
<dbReference type="SUPFAM" id="SSF55550">
    <property type="entry name" value="SH2 domain"/>
    <property type="match status" value="1"/>
</dbReference>
<evidence type="ECO:0000256" key="1">
    <source>
        <dbReference type="ARBA" id="ARBA00004613"/>
    </source>
</evidence>
<evidence type="ECO:0000259" key="10">
    <source>
        <dbReference type="PROSITE" id="PS50001"/>
    </source>
</evidence>
<feature type="domain" description="SH2" evidence="10">
    <location>
        <begin position="434"/>
        <end position="542"/>
    </location>
</feature>
<dbReference type="SMART" id="SM00020">
    <property type="entry name" value="Tryp_SPc"/>
    <property type="match status" value="1"/>
</dbReference>
<evidence type="ECO:0000256" key="2">
    <source>
        <dbReference type="ARBA" id="ARBA00022525"/>
    </source>
</evidence>
<proteinExistence type="predicted"/>
<evidence type="ECO:0000256" key="8">
    <source>
        <dbReference type="SAM" id="MobiDB-lite"/>
    </source>
</evidence>
<feature type="domain" description="Peptidase S1" evidence="11">
    <location>
        <begin position="792"/>
        <end position="1047"/>
    </location>
</feature>
<dbReference type="Pfam" id="PF00089">
    <property type="entry name" value="Trypsin"/>
    <property type="match status" value="1"/>
</dbReference>
<organism evidence="12 13">
    <name type="scientific">Drosophila guanche</name>
    <name type="common">Fruit fly</name>
    <dbReference type="NCBI Taxonomy" id="7266"/>
    <lineage>
        <taxon>Eukaryota</taxon>
        <taxon>Metazoa</taxon>
        <taxon>Ecdysozoa</taxon>
        <taxon>Arthropoda</taxon>
        <taxon>Hexapoda</taxon>
        <taxon>Insecta</taxon>
        <taxon>Pterygota</taxon>
        <taxon>Neoptera</taxon>
        <taxon>Endopterygota</taxon>
        <taxon>Diptera</taxon>
        <taxon>Brachycera</taxon>
        <taxon>Muscomorpha</taxon>
        <taxon>Ephydroidea</taxon>
        <taxon>Drosophilidae</taxon>
        <taxon>Drosophila</taxon>
        <taxon>Sophophora</taxon>
    </lineage>
</organism>
<evidence type="ECO:0000256" key="5">
    <source>
        <dbReference type="ARBA" id="ARBA00068096"/>
    </source>
</evidence>
<dbReference type="Pfam" id="PF16984">
    <property type="entry name" value="Grp7_allergen"/>
    <property type="match status" value="1"/>
</dbReference>
<comment type="subcellular location">
    <subcellularLocation>
        <location evidence="1">Secreted</location>
    </subcellularLocation>
</comment>
<dbReference type="InterPro" id="IPR041515">
    <property type="entry name" value="PPAF-2-like_Clip"/>
</dbReference>
<dbReference type="Gene3D" id="2.30.29.30">
    <property type="entry name" value="Pleckstrin-homology domain (PH domain)/Phosphotyrosine-binding domain (PTB)"/>
    <property type="match status" value="1"/>
</dbReference>
<dbReference type="InterPro" id="IPR038602">
    <property type="entry name" value="Mite_allergen_7_sf"/>
</dbReference>
<sequence length="1058" mass="116988">MYVVRLIMCITFMAALVDVVTPRDEPKQEKTFRSHAISKNVSNEEDFEKDDIGWTNINEEVDVVTPMVLLHLQKLGIEHLQLPDMKESISVKPLFITYEAGLHLTNGIVYNLYGIARHGDAFMTYEGKSFLSRFYLKINKLQFEYNFFLKLMAIEGYGKVMGSLDNTVVYAELAVNVINSKLHLHDFRIMEFSENRGNPESDDTENIPYHARENAQPFTYGNVPVGFNASDLSHVPSGNVFETPSAKRAQITYPSSPSSTRKSTRPGISPSHPVLRKTPSRQEFEEMLMERKEKSLREQNNAATHLAQKASIQKDFDELHEKLNKTILSTQEINGSKHQKYMDFTYAKQAALCTSPSSENVDPTHLVVEKKRPETPTFPVAQQLANSDRCVSPYPPGTAKCVTPEEHGWAAQPSVTQDVEPHLVKFAKDSSQFWYKPHMTREEAVQLLRTAQAGTFIIRNSTTYRDAYGLVLRVAKAPPCVPSTSISGNGYELVRHFLLEPTNRGIRLKGCANEPIFTSLSAFVYQHSINKLALPCTLIIPDQDLLLYSRDNELICRQKQVLAQGAACNVLYLYQCDTESLTGLEAVPFSGSRREASFVFTAVEAPQSVTRRLLKPKAGYQMRLGFASTTMNGYRNLCHLVVLAALFTLSAKGAPQQDSTAEKNIQEIFNTNPSIPSNNPPLTRPSSGIGVVVTPEPIDPSSPLTNFNSISGKTATCNCVPYYKCDPSTNSVTEDETFDGFGVIDIRFNNDDPVCPSSVDICCDGNRTRSETLNPTPLDKRPNQPRGCGIRNVGGLDFTLSGVTQNEAGFGEFPWTVALLHSGNFSYFCAGSLIHPQVVLTAVHCVETHAPGSFMVRAGEWDSQTTKERLPYQDRVVQRIITHPQFKARNIANDFALVVLAQPVTLDDHINVVCLPRQGESAAPSITCTSTGWGKDVFGSPGKYSVIMKSVPLPVVDFNTCQTRLRNTRLGPKFALDKSFMCAGGQRGVDTCQGDGGAPLACPIGLASENRYQQSGIVAWGIGCNDEVPAAYANVALARDWIDQQMLANGFGTSVYTI</sequence>
<dbReference type="InterPro" id="IPR011993">
    <property type="entry name" value="PH-like_dom_sf"/>
</dbReference>
<dbReference type="InterPro" id="IPR000980">
    <property type="entry name" value="SH2"/>
</dbReference>
<dbReference type="GO" id="GO:0006508">
    <property type="term" value="P:proteolysis"/>
    <property type="evidence" value="ECO:0007669"/>
    <property type="project" value="InterPro"/>
</dbReference>
<dbReference type="Pfam" id="PF00017">
    <property type="entry name" value="SH2"/>
    <property type="match status" value="1"/>
</dbReference>
<keyword evidence="3 7" id="KW-0727">SH2 domain</keyword>
<feature type="signal peptide" evidence="9">
    <location>
        <begin position="1"/>
        <end position="22"/>
    </location>
</feature>
<feature type="region of interest" description="Disordered" evidence="8">
    <location>
        <begin position="238"/>
        <end position="280"/>
    </location>
</feature>
<reference evidence="13" key="1">
    <citation type="submission" date="2018-01" db="EMBL/GenBank/DDBJ databases">
        <authorList>
            <person name="Alioto T."/>
            <person name="Alioto T."/>
        </authorList>
    </citation>
    <scope>NUCLEOTIDE SEQUENCE [LARGE SCALE GENOMIC DNA]</scope>
</reference>
<name>A0A3B0K221_DROGU</name>
<dbReference type="Pfam" id="PF18322">
    <property type="entry name" value="CLIP_1"/>
    <property type="match status" value="1"/>
</dbReference>
<dbReference type="InterPro" id="IPR051484">
    <property type="entry name" value="Tensin_PTEN_phosphatase"/>
</dbReference>
<dbReference type="CDD" id="cd00190">
    <property type="entry name" value="Tryp_SPc"/>
    <property type="match status" value="1"/>
</dbReference>
<dbReference type="PROSITE" id="PS50001">
    <property type="entry name" value="SH2"/>
    <property type="match status" value="1"/>
</dbReference>
<dbReference type="EMBL" id="OUUW01000014">
    <property type="protein sequence ID" value="SPP88345.1"/>
    <property type="molecule type" value="Genomic_DNA"/>
</dbReference>